<dbReference type="GO" id="GO:0016740">
    <property type="term" value="F:transferase activity"/>
    <property type="evidence" value="ECO:0007669"/>
    <property type="project" value="UniProtKB-KW"/>
</dbReference>
<proteinExistence type="predicted"/>
<keyword evidence="1" id="KW-0808">Transferase</keyword>
<reference evidence="1 2" key="1">
    <citation type="submission" date="2018-08" db="EMBL/GenBank/DDBJ databases">
        <title>Vibrio isolated from the Eastern China Marginal Seas.</title>
        <authorList>
            <person name="Li Y."/>
        </authorList>
    </citation>
    <scope>NUCLEOTIDE SEQUENCE [LARGE SCALE GENOMIC DNA]</scope>
    <source>
        <strain evidence="1 2">BEI233</strain>
    </source>
</reference>
<name>A0A3A6QP52_9VIBR</name>
<evidence type="ECO:0000313" key="2">
    <source>
        <dbReference type="Proteomes" id="UP000273252"/>
    </source>
</evidence>
<dbReference type="PANTHER" id="PTHR12526">
    <property type="entry name" value="GLYCOSYLTRANSFERASE"/>
    <property type="match status" value="1"/>
</dbReference>
<dbReference type="AlphaFoldDB" id="A0A3A6QP52"/>
<dbReference type="SUPFAM" id="SSF53756">
    <property type="entry name" value="UDP-Glycosyltransferase/glycogen phosphorylase"/>
    <property type="match status" value="1"/>
</dbReference>
<dbReference type="Gene3D" id="3.40.50.2000">
    <property type="entry name" value="Glycogen Phosphorylase B"/>
    <property type="match status" value="2"/>
</dbReference>
<organism evidence="1 2">
    <name type="scientific">Vibrio sinensis</name>
    <dbReference type="NCBI Taxonomy" id="2302434"/>
    <lineage>
        <taxon>Bacteria</taxon>
        <taxon>Pseudomonadati</taxon>
        <taxon>Pseudomonadota</taxon>
        <taxon>Gammaproteobacteria</taxon>
        <taxon>Vibrionales</taxon>
        <taxon>Vibrionaceae</taxon>
        <taxon>Vibrio</taxon>
    </lineage>
</organism>
<dbReference type="CDD" id="cd03801">
    <property type="entry name" value="GT4_PimA-like"/>
    <property type="match status" value="1"/>
</dbReference>
<comment type="caution">
    <text evidence="1">The sequence shown here is derived from an EMBL/GenBank/DDBJ whole genome shotgun (WGS) entry which is preliminary data.</text>
</comment>
<accession>A0A3A6QP52</accession>
<dbReference type="OrthoDB" id="9775208at2"/>
<evidence type="ECO:0000313" key="1">
    <source>
        <dbReference type="EMBL" id="RJX72376.1"/>
    </source>
</evidence>
<dbReference type="EMBL" id="QVMU01000005">
    <property type="protein sequence ID" value="RJX72376.1"/>
    <property type="molecule type" value="Genomic_DNA"/>
</dbReference>
<keyword evidence="2" id="KW-1185">Reference proteome</keyword>
<dbReference type="Pfam" id="PF13692">
    <property type="entry name" value="Glyco_trans_1_4"/>
    <property type="match status" value="1"/>
</dbReference>
<dbReference type="Proteomes" id="UP000273252">
    <property type="component" value="Unassembled WGS sequence"/>
</dbReference>
<protein>
    <submittedName>
        <fullName evidence="1">Glycosyltransferase</fullName>
    </submittedName>
</protein>
<sequence>MSLSNIVNYAFLLEEFPYPRDRSGVSLYDYEMLINAPVNANIDVYILFGERDVSYENALRQDINCSVTFFYLAKKKSRILFFSSVLIRSLLGLVGSSRDVGFKVPMLKEKEYKSLYSSPMLSQFSFGHGYPVLLNAVDSFSKYNYRLYRENKKTSALCKYKIYSFYEKHLLNIASKVSFVSCEDADFVKNNLKNKGNCNIIVSPLGVDKEAFRYVGLDNGRNKFSILFLGNFNYYPNVDAARYLALEVFPKIKEKISDATLVIVGNNPPLDICGLPDVECTGYVEDVKDYYWSSSIFICPLRLGAGTKNKILEAMASGLPIISTRVGVEGIPNIEHKIHFVEANTLEDIVDSAIDVMNDSRLASKLSKNAISLINGNFSWKAIIDNAFQVLNRLD</sequence>
<dbReference type="PANTHER" id="PTHR12526:SF630">
    <property type="entry name" value="GLYCOSYLTRANSFERASE"/>
    <property type="match status" value="1"/>
</dbReference>
<gene>
    <name evidence="1" type="ORF">DZ860_08165</name>
</gene>